<dbReference type="AlphaFoldDB" id="A0A0A9D5I8"/>
<accession>A0A0A9D5I8</accession>
<sequence length="46" mass="5562">MVPHARPLPKFDRPFRPQESTKQVTRPKSPQLQVDERRARRHAFIR</sequence>
<protein>
    <submittedName>
        <fullName evidence="2">Uncharacterized protein</fullName>
    </submittedName>
</protein>
<proteinExistence type="predicted"/>
<organism evidence="2">
    <name type="scientific">Arundo donax</name>
    <name type="common">Giant reed</name>
    <name type="synonym">Donax arundinaceus</name>
    <dbReference type="NCBI Taxonomy" id="35708"/>
    <lineage>
        <taxon>Eukaryota</taxon>
        <taxon>Viridiplantae</taxon>
        <taxon>Streptophyta</taxon>
        <taxon>Embryophyta</taxon>
        <taxon>Tracheophyta</taxon>
        <taxon>Spermatophyta</taxon>
        <taxon>Magnoliopsida</taxon>
        <taxon>Liliopsida</taxon>
        <taxon>Poales</taxon>
        <taxon>Poaceae</taxon>
        <taxon>PACMAD clade</taxon>
        <taxon>Arundinoideae</taxon>
        <taxon>Arundineae</taxon>
        <taxon>Arundo</taxon>
    </lineage>
</organism>
<evidence type="ECO:0000313" key="2">
    <source>
        <dbReference type="EMBL" id="JAD78997.1"/>
    </source>
</evidence>
<reference evidence="2" key="2">
    <citation type="journal article" date="2015" name="Data Brief">
        <title>Shoot transcriptome of the giant reed, Arundo donax.</title>
        <authorList>
            <person name="Barrero R.A."/>
            <person name="Guerrero F.D."/>
            <person name="Moolhuijzen P."/>
            <person name="Goolsby J.A."/>
            <person name="Tidwell J."/>
            <person name="Bellgard S.E."/>
            <person name="Bellgard M.I."/>
        </authorList>
    </citation>
    <scope>NUCLEOTIDE SEQUENCE</scope>
    <source>
        <tissue evidence="2">Shoot tissue taken approximately 20 cm above the soil surface</tissue>
    </source>
</reference>
<reference evidence="2" key="1">
    <citation type="submission" date="2014-09" db="EMBL/GenBank/DDBJ databases">
        <authorList>
            <person name="Magalhaes I.L.F."/>
            <person name="Oliveira U."/>
            <person name="Santos F.R."/>
            <person name="Vidigal T.H.D.A."/>
            <person name="Brescovit A.D."/>
            <person name="Santos A.J."/>
        </authorList>
    </citation>
    <scope>NUCLEOTIDE SEQUENCE</scope>
    <source>
        <tissue evidence="2">Shoot tissue taken approximately 20 cm above the soil surface</tissue>
    </source>
</reference>
<dbReference type="EMBL" id="GBRH01218898">
    <property type="protein sequence ID" value="JAD78997.1"/>
    <property type="molecule type" value="Transcribed_RNA"/>
</dbReference>
<name>A0A0A9D5I8_ARUDO</name>
<feature type="region of interest" description="Disordered" evidence="1">
    <location>
        <begin position="1"/>
        <end position="46"/>
    </location>
</feature>
<feature type="compositionally biased region" description="Polar residues" evidence="1">
    <location>
        <begin position="18"/>
        <end position="32"/>
    </location>
</feature>
<evidence type="ECO:0000256" key="1">
    <source>
        <dbReference type="SAM" id="MobiDB-lite"/>
    </source>
</evidence>